<dbReference type="Gene3D" id="1.10.3300.10">
    <property type="entry name" value="Jann2411-like domain"/>
    <property type="match status" value="1"/>
</dbReference>
<organism evidence="2 3">
    <name type="scientific">Streptomyces pactum</name>
    <dbReference type="NCBI Taxonomy" id="68249"/>
    <lineage>
        <taxon>Bacteria</taxon>
        <taxon>Bacillati</taxon>
        <taxon>Actinomycetota</taxon>
        <taxon>Actinomycetes</taxon>
        <taxon>Kitasatosporales</taxon>
        <taxon>Streptomycetaceae</taxon>
        <taxon>Streptomyces</taxon>
    </lineage>
</organism>
<dbReference type="RefSeq" id="WP_197987439.1">
    <property type="nucleotide sequence ID" value="NZ_JACYXC010000001.1"/>
</dbReference>
<gene>
    <name evidence="2" type="ORF">IHE55_02030</name>
</gene>
<dbReference type="InterPro" id="IPR023286">
    <property type="entry name" value="ABATE_dom_sf"/>
</dbReference>
<dbReference type="Pfam" id="PF11706">
    <property type="entry name" value="zf-CGNR"/>
    <property type="match status" value="1"/>
</dbReference>
<dbReference type="Pfam" id="PF07336">
    <property type="entry name" value="ABATE"/>
    <property type="match status" value="1"/>
</dbReference>
<reference evidence="2 3" key="1">
    <citation type="submission" date="2020-09" db="EMBL/GenBank/DDBJ databases">
        <title>Biosynthesis of the nuclear factor of activated T cells inhibitor NFAT-133 and its congeners in Streptomyces pactum.</title>
        <authorList>
            <person name="Zhou W."/>
            <person name="Posri P."/>
            <person name="Abugrain M.E."/>
            <person name="Weisberg A.J."/>
            <person name="Chang J.H."/>
            <person name="Mahmud T."/>
        </authorList>
    </citation>
    <scope>NUCLEOTIDE SEQUENCE [LARGE SCALE GENOMIC DNA]</scope>
    <source>
        <strain evidence="2 3">ATCC 27456</strain>
    </source>
</reference>
<feature type="domain" description="Zinc finger CGNR" evidence="1">
    <location>
        <begin position="170"/>
        <end position="212"/>
    </location>
</feature>
<evidence type="ECO:0000313" key="2">
    <source>
        <dbReference type="EMBL" id="MBH5333649.1"/>
    </source>
</evidence>
<keyword evidence="3" id="KW-1185">Reference proteome</keyword>
<evidence type="ECO:0000259" key="1">
    <source>
        <dbReference type="Pfam" id="PF11706"/>
    </source>
</evidence>
<proteinExistence type="predicted"/>
<dbReference type="PANTHER" id="PTHR35525">
    <property type="entry name" value="BLL6575 PROTEIN"/>
    <property type="match status" value="1"/>
</dbReference>
<dbReference type="PANTHER" id="PTHR35525:SF3">
    <property type="entry name" value="BLL6575 PROTEIN"/>
    <property type="match status" value="1"/>
</dbReference>
<accession>A0ABS0NEU4</accession>
<name>A0ABS0NEU4_9ACTN</name>
<dbReference type="InterPro" id="IPR010852">
    <property type="entry name" value="ABATE"/>
</dbReference>
<dbReference type="SUPFAM" id="SSF160904">
    <property type="entry name" value="Jann2411-like"/>
    <property type="match status" value="1"/>
</dbReference>
<dbReference type="EMBL" id="JACYXC010000001">
    <property type="protein sequence ID" value="MBH5333649.1"/>
    <property type="molecule type" value="Genomic_DNA"/>
</dbReference>
<comment type="caution">
    <text evidence="2">The sequence shown here is derived from an EMBL/GenBank/DDBJ whole genome shotgun (WGS) entry which is preliminary data.</text>
</comment>
<protein>
    <submittedName>
        <fullName evidence="2">CGNR zinc finger domain-containing protein</fullName>
    </submittedName>
</protein>
<dbReference type="InterPro" id="IPR021005">
    <property type="entry name" value="Znf_CGNR"/>
</dbReference>
<dbReference type="Proteomes" id="UP000807371">
    <property type="component" value="Unassembled WGS sequence"/>
</dbReference>
<evidence type="ECO:0000313" key="3">
    <source>
        <dbReference type="Proteomes" id="UP000807371"/>
    </source>
</evidence>
<sequence>MTRDDTAGTVPPAADAPRVGVALIGGHPVLDFANTVAWRTDDARRADRVGGAGAWIRWAGAAGVFPTARTKALLDAVSREDPADLLSGLAGLRALRTAVSAVLDAAVDGTPPPTEAWETVRRCLLTAHREAELPPALPMRWHARADRFADLTHALALQAGDLLAGPPVERVRRCQGPGCGWFFLDRSRNGTRRWCSSGDCGNRDRVRRHYRRSRG</sequence>